<dbReference type="GeneID" id="96960048"/>
<evidence type="ECO:0000313" key="4">
    <source>
        <dbReference type="EMBL" id="ETA67855.1"/>
    </source>
</evidence>
<dbReference type="PROSITE" id="PS51186">
    <property type="entry name" value="GNAT"/>
    <property type="match status" value="1"/>
</dbReference>
<gene>
    <name evidence="4" type="ORF">MettiDRAFT_1292</name>
</gene>
<dbReference type="Pfam" id="PF00583">
    <property type="entry name" value="Acetyltransf_1"/>
    <property type="match status" value="1"/>
</dbReference>
<dbReference type="Gene3D" id="3.40.630.30">
    <property type="match status" value="1"/>
</dbReference>
<dbReference type="InterPro" id="IPR016181">
    <property type="entry name" value="Acyl_CoA_acyltransferase"/>
</dbReference>
<evidence type="ECO:0000256" key="1">
    <source>
        <dbReference type="ARBA" id="ARBA00022679"/>
    </source>
</evidence>
<accession>W9DQX9</accession>
<name>W9DQX9_METTI</name>
<dbReference type="InterPro" id="IPR000182">
    <property type="entry name" value="GNAT_dom"/>
</dbReference>
<dbReference type="SUPFAM" id="SSF55729">
    <property type="entry name" value="Acyl-CoA N-acyltransferases (Nat)"/>
    <property type="match status" value="1"/>
</dbReference>
<dbReference type="NCBIfam" id="TIGR01575">
    <property type="entry name" value="rimI"/>
    <property type="match status" value="1"/>
</dbReference>
<dbReference type="AlphaFoldDB" id="W9DQX9"/>
<evidence type="ECO:0000313" key="5">
    <source>
        <dbReference type="Proteomes" id="UP000019483"/>
    </source>
</evidence>
<sequence length="144" mass="16749">MKDVVIRRAELSDIPRIVEIEDCSFEVPWPDFLFKAHLSNPGFLVYEKEQILGYVIIGTSEDRTRSHLQSIAVHKDCRRQGIASKLLNWCIDLAKLYGFERMTLEVREKNIDAQLFYSENGFKVEGRIDGYYVDDNAIVMCRDI</sequence>
<feature type="domain" description="N-acetyltransferase" evidence="3">
    <location>
        <begin position="4"/>
        <end position="144"/>
    </location>
</feature>
<dbReference type="OrthoDB" id="43754at2157"/>
<dbReference type="STRING" id="1090322.MettiDRAFT_1292"/>
<comment type="caution">
    <text evidence="4">The sequence shown here is derived from an EMBL/GenBank/DDBJ whole genome shotgun (WGS) entry which is preliminary data.</text>
</comment>
<dbReference type="EMBL" id="AZAJ01000001">
    <property type="protein sequence ID" value="ETA67855.1"/>
    <property type="molecule type" value="Genomic_DNA"/>
</dbReference>
<organism evidence="4 5">
    <name type="scientific">Methanolobus tindarius DSM 2278</name>
    <dbReference type="NCBI Taxonomy" id="1090322"/>
    <lineage>
        <taxon>Archaea</taxon>
        <taxon>Methanobacteriati</taxon>
        <taxon>Methanobacteriota</taxon>
        <taxon>Stenosarchaea group</taxon>
        <taxon>Methanomicrobia</taxon>
        <taxon>Methanosarcinales</taxon>
        <taxon>Methanosarcinaceae</taxon>
        <taxon>Methanolobus</taxon>
    </lineage>
</organism>
<dbReference type="InterPro" id="IPR051556">
    <property type="entry name" value="N-term/lysine_N-AcTrnsfr"/>
</dbReference>
<protein>
    <submittedName>
        <fullName evidence="4">Ribosomal-protein-alanine acetyltransferase</fullName>
    </submittedName>
</protein>
<dbReference type="PANTHER" id="PTHR42919">
    <property type="entry name" value="N-ALPHA-ACETYLTRANSFERASE"/>
    <property type="match status" value="1"/>
</dbReference>
<keyword evidence="1 4" id="KW-0808">Transferase</keyword>
<dbReference type="GO" id="GO:0008080">
    <property type="term" value="F:N-acetyltransferase activity"/>
    <property type="evidence" value="ECO:0007669"/>
    <property type="project" value="InterPro"/>
</dbReference>
<proteinExistence type="predicted"/>
<dbReference type="Proteomes" id="UP000019483">
    <property type="component" value="Unassembled WGS sequence"/>
</dbReference>
<dbReference type="InterPro" id="IPR006464">
    <property type="entry name" value="AcTrfase_RimI/Ard1"/>
</dbReference>
<keyword evidence="2" id="KW-0012">Acyltransferase</keyword>
<evidence type="ECO:0000259" key="3">
    <source>
        <dbReference type="PROSITE" id="PS51186"/>
    </source>
</evidence>
<evidence type="ECO:0000256" key="2">
    <source>
        <dbReference type="ARBA" id="ARBA00023315"/>
    </source>
</evidence>
<dbReference type="RefSeq" id="WP_023844991.1">
    <property type="nucleotide sequence ID" value="NZ_AZAJ01000001.1"/>
</dbReference>
<dbReference type="PANTHER" id="PTHR42919:SF8">
    <property type="entry name" value="N-ALPHA-ACETYLTRANSFERASE 50"/>
    <property type="match status" value="1"/>
</dbReference>
<reference evidence="4 5" key="1">
    <citation type="submission" date="2013-08" db="EMBL/GenBank/DDBJ databases">
        <authorList>
            <consortium name="DOE Joint Genome Institute"/>
            <person name="Eisen J."/>
            <person name="Huntemann M."/>
            <person name="Han J."/>
            <person name="Chen A."/>
            <person name="Kyrpides N."/>
            <person name="Mavromatis K."/>
            <person name="Markowitz V."/>
            <person name="Palaniappan K."/>
            <person name="Ivanova N."/>
            <person name="Schaumberg A."/>
            <person name="Pati A."/>
            <person name="Liolios K."/>
            <person name="Nordberg H.P."/>
            <person name="Cantor M.N."/>
            <person name="Hua S.X."/>
            <person name="Woyke T."/>
        </authorList>
    </citation>
    <scope>NUCLEOTIDE SEQUENCE [LARGE SCALE GENOMIC DNA]</scope>
    <source>
        <strain evidence="4 5">DSM 2278</strain>
    </source>
</reference>
<dbReference type="CDD" id="cd04301">
    <property type="entry name" value="NAT_SF"/>
    <property type="match status" value="1"/>
</dbReference>
<keyword evidence="5" id="KW-1185">Reference proteome</keyword>